<dbReference type="Proteomes" id="UP000026915">
    <property type="component" value="Chromosome 3"/>
</dbReference>
<name>A0A061G4N5_THECC</name>
<dbReference type="HOGENOM" id="CLU_173623_0_0_1"/>
<evidence type="ECO:0000313" key="3">
    <source>
        <dbReference type="Proteomes" id="UP000026915"/>
    </source>
</evidence>
<dbReference type="Pfam" id="PF00403">
    <property type="entry name" value="HMA"/>
    <property type="match status" value="1"/>
</dbReference>
<feature type="domain" description="HMA" evidence="1">
    <location>
        <begin position="26"/>
        <end position="70"/>
    </location>
</feature>
<dbReference type="InParanoid" id="A0A061G4N5"/>
<dbReference type="SUPFAM" id="SSF55008">
    <property type="entry name" value="HMA, heavy metal-associated domain"/>
    <property type="match status" value="1"/>
</dbReference>
<dbReference type="GO" id="GO:0046872">
    <property type="term" value="F:metal ion binding"/>
    <property type="evidence" value="ECO:0007669"/>
    <property type="project" value="InterPro"/>
</dbReference>
<accession>A0A061G4N5</accession>
<dbReference type="EMBL" id="CM001881">
    <property type="protein sequence ID" value="EOY24363.1"/>
    <property type="molecule type" value="Genomic_DNA"/>
</dbReference>
<evidence type="ECO:0000313" key="2">
    <source>
        <dbReference type="EMBL" id="EOY24363.1"/>
    </source>
</evidence>
<dbReference type="eggNOG" id="ENOG502S8KU">
    <property type="taxonomic scope" value="Eukaryota"/>
</dbReference>
<organism evidence="2 3">
    <name type="scientific">Theobroma cacao</name>
    <name type="common">Cacao</name>
    <name type="synonym">Cocoa</name>
    <dbReference type="NCBI Taxonomy" id="3641"/>
    <lineage>
        <taxon>Eukaryota</taxon>
        <taxon>Viridiplantae</taxon>
        <taxon>Streptophyta</taxon>
        <taxon>Embryophyta</taxon>
        <taxon>Tracheophyta</taxon>
        <taxon>Spermatophyta</taxon>
        <taxon>Magnoliopsida</taxon>
        <taxon>eudicotyledons</taxon>
        <taxon>Gunneridae</taxon>
        <taxon>Pentapetalae</taxon>
        <taxon>rosids</taxon>
        <taxon>malvids</taxon>
        <taxon>Malvales</taxon>
        <taxon>Malvaceae</taxon>
        <taxon>Byttnerioideae</taxon>
        <taxon>Theobroma</taxon>
    </lineage>
</organism>
<protein>
    <submittedName>
        <fullName evidence="2">Heavy metal transport/detoxification superfamily protein, putative</fullName>
    </submittedName>
</protein>
<dbReference type="FunCoup" id="A0A061G4N5">
    <property type="interactions" value="25"/>
</dbReference>
<dbReference type="AlphaFoldDB" id="A0A061G4N5"/>
<dbReference type="OMA" id="ANMGCAQ"/>
<proteinExistence type="predicted"/>
<dbReference type="InterPro" id="IPR006121">
    <property type="entry name" value="HMA_dom"/>
</dbReference>
<reference evidence="2 3" key="1">
    <citation type="journal article" date="2013" name="Genome Biol.">
        <title>The genome sequence of the most widely cultivated cacao type and its use to identify candidate genes regulating pod color.</title>
        <authorList>
            <person name="Motamayor J.C."/>
            <person name="Mockaitis K."/>
            <person name="Schmutz J."/>
            <person name="Haiminen N."/>
            <person name="Iii D.L."/>
            <person name="Cornejo O."/>
            <person name="Findley S.D."/>
            <person name="Zheng P."/>
            <person name="Utro F."/>
            <person name="Royaert S."/>
            <person name="Saski C."/>
            <person name="Jenkins J."/>
            <person name="Podicheti R."/>
            <person name="Zhao M."/>
            <person name="Scheffler B.E."/>
            <person name="Stack J.C."/>
            <person name="Feltus F.A."/>
            <person name="Mustiga G.M."/>
            <person name="Amores F."/>
            <person name="Phillips W."/>
            <person name="Marelli J.P."/>
            <person name="May G.D."/>
            <person name="Shapiro H."/>
            <person name="Ma J."/>
            <person name="Bustamante C.D."/>
            <person name="Schnell R.J."/>
            <person name="Main D."/>
            <person name="Gilbert D."/>
            <person name="Parida L."/>
            <person name="Kuhn D.N."/>
        </authorList>
    </citation>
    <scope>NUCLEOTIDE SEQUENCE [LARGE SCALE GENOMIC DNA]</scope>
    <source>
        <strain evidence="3">cv. Matina 1-6</strain>
    </source>
</reference>
<dbReference type="InterPro" id="IPR036163">
    <property type="entry name" value="HMA_dom_sf"/>
</dbReference>
<dbReference type="Gene3D" id="3.30.70.100">
    <property type="match status" value="1"/>
</dbReference>
<evidence type="ECO:0000259" key="1">
    <source>
        <dbReference type="Pfam" id="PF00403"/>
    </source>
</evidence>
<gene>
    <name evidence="2" type="ORF">TCM_015985</name>
</gene>
<sequence>MVASNKHSLLHYEDLTLPSFQVIVMTANMGCAQCRKKVSQVISKMTGRNFDGLREYTVDVSNKQVIVKADFGFRWNVKDHLSKSEKRKDWRSLQLFKSCFGPICYSSKQVVAD</sequence>
<dbReference type="Gramene" id="EOY24363">
    <property type="protein sequence ID" value="EOY24363"/>
    <property type="gene ID" value="TCM_015985"/>
</dbReference>
<dbReference type="STRING" id="3641.A0A061G4N5"/>
<keyword evidence="3" id="KW-1185">Reference proteome</keyword>